<reference evidence="1 2" key="1">
    <citation type="submission" date="2015-11" db="EMBL/GenBank/DDBJ databases">
        <title>Expanding the genomic diversity of Burkholderia species for the development of highly accurate diagnostics.</title>
        <authorList>
            <person name="Sahl J."/>
            <person name="Keim P."/>
            <person name="Wagner D."/>
        </authorList>
    </citation>
    <scope>NUCLEOTIDE SEQUENCE [LARGE SCALE GENOMIC DNA]</scope>
    <source>
        <strain evidence="1 2">MSMB1585WGS</strain>
    </source>
</reference>
<name>A0ABD4DZJ1_9BURK</name>
<gene>
    <name evidence="1" type="ORF">WJ68_16020</name>
</gene>
<protein>
    <submittedName>
        <fullName evidence="1">Uncharacterized protein</fullName>
    </submittedName>
</protein>
<dbReference type="Proteomes" id="UP000057910">
    <property type="component" value="Unassembled WGS sequence"/>
</dbReference>
<evidence type="ECO:0000313" key="1">
    <source>
        <dbReference type="EMBL" id="KVN83421.1"/>
    </source>
</evidence>
<comment type="caution">
    <text evidence="1">The sequence shown here is derived from an EMBL/GenBank/DDBJ whole genome shotgun (WGS) entry which is preliminary data.</text>
</comment>
<sequence length="240" mass="26249">MGRFYGGLFADTPRMTEYIARGLSRSIVWAPGRMIDKVDEYLNEWRKNENVPGPGLSSMLPVIIVCIDDDFTPSLVEFGAAVGTPVDVMFPDDPLNRAYKVRTSVNDYRTQVAFIAPEKPTAHSLAMQFNMFTQGPHGRRFMQEIQYAGQTVEFPVVLEDINIGAVSQDTQKNLRINVADIVLRATIPIFQAPGANEANDGKAAPAGYPVVTVVTTSNPYSGASSTTTIDNAGTITEVRK</sequence>
<evidence type="ECO:0000313" key="2">
    <source>
        <dbReference type="Proteomes" id="UP000057910"/>
    </source>
</evidence>
<proteinExistence type="predicted"/>
<dbReference type="EMBL" id="LPAD01000071">
    <property type="protein sequence ID" value="KVN83421.1"/>
    <property type="molecule type" value="Genomic_DNA"/>
</dbReference>
<organism evidence="1 2">
    <name type="scientific">Burkholderia ubonensis</name>
    <dbReference type="NCBI Taxonomy" id="101571"/>
    <lineage>
        <taxon>Bacteria</taxon>
        <taxon>Pseudomonadati</taxon>
        <taxon>Pseudomonadota</taxon>
        <taxon>Betaproteobacteria</taxon>
        <taxon>Burkholderiales</taxon>
        <taxon>Burkholderiaceae</taxon>
        <taxon>Burkholderia</taxon>
        <taxon>Burkholderia cepacia complex</taxon>
    </lineage>
</organism>
<accession>A0ABD4DZJ1</accession>
<dbReference type="AlphaFoldDB" id="A0ABD4DZJ1"/>